<name>A0ABW5PHU5_9BACL</name>
<dbReference type="Proteomes" id="UP001597541">
    <property type="component" value="Unassembled WGS sequence"/>
</dbReference>
<dbReference type="GO" id="GO:0016740">
    <property type="term" value="F:transferase activity"/>
    <property type="evidence" value="ECO:0007669"/>
    <property type="project" value="UniProtKB-KW"/>
</dbReference>
<dbReference type="EMBL" id="JBHUME010000013">
    <property type="protein sequence ID" value="MFD2614754.1"/>
    <property type="molecule type" value="Genomic_DNA"/>
</dbReference>
<dbReference type="Pfam" id="PF13469">
    <property type="entry name" value="Sulfotransfer_3"/>
    <property type="match status" value="1"/>
</dbReference>
<organism evidence="2 3">
    <name type="scientific">Paenibacillus gansuensis</name>
    <dbReference type="NCBI Taxonomy" id="306542"/>
    <lineage>
        <taxon>Bacteria</taxon>
        <taxon>Bacillati</taxon>
        <taxon>Bacillota</taxon>
        <taxon>Bacilli</taxon>
        <taxon>Bacillales</taxon>
        <taxon>Paenibacillaceae</taxon>
        <taxon>Paenibacillus</taxon>
    </lineage>
</organism>
<sequence>MNGDNRSIYKPVFIGGCPRSGTTLLGSMLGAHSESICVPESQFKIGLISKFKTYSNNIELLKKDLFNNKRFKLWQVDAKEVKNYLINNSITIQDLLDFLVESYSTNHKKKTSMWIDHTPNNIMYIRTLNNTFNNAKFIHVIRDGRAVLASIRKTDWALKNENIQKLSTYWASQVSYGLAAESFFPESVYRVRYEDILTNTEEVIKGICEYLNIQFEESMLSTTGFVPPEYTKLQHQLIGGGLQSNRKTAWELELSKAEIEQFEYYTGDLLSYLGYGQSNRMLSFVGASGEEIMDFNFLEKEINRLLTRYRREQNIK</sequence>
<dbReference type="InterPro" id="IPR027417">
    <property type="entry name" value="P-loop_NTPase"/>
</dbReference>
<dbReference type="EC" id="2.8.2.-" evidence="2"/>
<evidence type="ECO:0000313" key="2">
    <source>
        <dbReference type="EMBL" id="MFD2614754.1"/>
    </source>
</evidence>
<dbReference type="InterPro" id="IPR026634">
    <property type="entry name" value="TPST-like"/>
</dbReference>
<dbReference type="Gene3D" id="3.40.50.300">
    <property type="entry name" value="P-loop containing nucleotide triphosphate hydrolases"/>
    <property type="match status" value="1"/>
</dbReference>
<gene>
    <name evidence="2" type="ORF">ACFSUF_20275</name>
</gene>
<proteinExistence type="predicted"/>
<comment type="caution">
    <text evidence="2">The sequence shown here is derived from an EMBL/GenBank/DDBJ whole genome shotgun (WGS) entry which is preliminary data.</text>
</comment>
<evidence type="ECO:0000256" key="1">
    <source>
        <dbReference type="ARBA" id="ARBA00022679"/>
    </source>
</evidence>
<dbReference type="RefSeq" id="WP_377605972.1">
    <property type="nucleotide sequence ID" value="NZ_JBHUME010000013.1"/>
</dbReference>
<evidence type="ECO:0000313" key="3">
    <source>
        <dbReference type="Proteomes" id="UP001597541"/>
    </source>
</evidence>
<keyword evidence="3" id="KW-1185">Reference proteome</keyword>
<accession>A0ABW5PHU5</accession>
<reference evidence="3" key="1">
    <citation type="journal article" date="2019" name="Int. J. Syst. Evol. Microbiol.">
        <title>The Global Catalogue of Microorganisms (GCM) 10K type strain sequencing project: providing services to taxonomists for standard genome sequencing and annotation.</title>
        <authorList>
            <consortium name="The Broad Institute Genomics Platform"/>
            <consortium name="The Broad Institute Genome Sequencing Center for Infectious Disease"/>
            <person name="Wu L."/>
            <person name="Ma J."/>
        </authorList>
    </citation>
    <scope>NUCLEOTIDE SEQUENCE [LARGE SCALE GENOMIC DNA]</scope>
    <source>
        <strain evidence="3">KCTC 3950</strain>
    </source>
</reference>
<dbReference type="SUPFAM" id="SSF52540">
    <property type="entry name" value="P-loop containing nucleoside triphosphate hydrolases"/>
    <property type="match status" value="1"/>
</dbReference>
<dbReference type="PANTHER" id="PTHR12788:SF10">
    <property type="entry name" value="PROTEIN-TYROSINE SULFOTRANSFERASE"/>
    <property type="match status" value="1"/>
</dbReference>
<dbReference type="PANTHER" id="PTHR12788">
    <property type="entry name" value="PROTEIN-TYROSINE SULFOTRANSFERASE 2"/>
    <property type="match status" value="1"/>
</dbReference>
<keyword evidence="1 2" id="KW-0808">Transferase</keyword>
<protein>
    <submittedName>
        <fullName evidence="2">Sulfotransferase family protein</fullName>
        <ecNumber evidence="2">2.8.2.-</ecNumber>
    </submittedName>
</protein>